<proteinExistence type="predicted"/>
<dbReference type="Proteomes" id="UP000274556">
    <property type="component" value="Unassembled WGS sequence"/>
</dbReference>
<dbReference type="Pfam" id="PF13280">
    <property type="entry name" value="WYL"/>
    <property type="match status" value="1"/>
</dbReference>
<feature type="domain" description="WYL" evidence="1">
    <location>
        <begin position="165"/>
        <end position="233"/>
    </location>
</feature>
<dbReference type="OrthoDB" id="8595817at2"/>
<keyword evidence="4" id="KW-1185">Reference proteome</keyword>
<dbReference type="GO" id="GO:0003677">
    <property type="term" value="F:DNA binding"/>
    <property type="evidence" value="ECO:0007669"/>
    <property type="project" value="UniProtKB-KW"/>
</dbReference>
<feature type="domain" description="WCX" evidence="2">
    <location>
        <begin position="264"/>
        <end position="343"/>
    </location>
</feature>
<evidence type="ECO:0000313" key="4">
    <source>
        <dbReference type="Proteomes" id="UP000274556"/>
    </source>
</evidence>
<dbReference type="InterPro" id="IPR051534">
    <property type="entry name" value="CBASS_pafABC_assoc_protein"/>
</dbReference>
<accession>A0A495V886</accession>
<dbReference type="PANTHER" id="PTHR34580:SF1">
    <property type="entry name" value="PROTEIN PAFC"/>
    <property type="match status" value="1"/>
</dbReference>
<name>A0A495V886_9GAMM</name>
<comment type="caution">
    <text evidence="3">The sequence shown here is derived from an EMBL/GenBank/DDBJ whole genome shotgun (WGS) entry which is preliminary data.</text>
</comment>
<protein>
    <submittedName>
        <fullName evidence="3">Putative DNA-binding transcriptional regulator YafY</fullName>
    </submittedName>
</protein>
<dbReference type="PROSITE" id="PS52050">
    <property type="entry name" value="WYL"/>
    <property type="match status" value="1"/>
</dbReference>
<keyword evidence="3" id="KW-0238">DNA-binding</keyword>
<evidence type="ECO:0000313" key="3">
    <source>
        <dbReference type="EMBL" id="RKT43988.1"/>
    </source>
</evidence>
<reference evidence="3 4" key="1">
    <citation type="submission" date="2018-10" db="EMBL/GenBank/DDBJ databases">
        <title>Genomic Encyclopedia of Archaeal and Bacterial Type Strains, Phase II (KMG-II): from individual species to whole genera.</title>
        <authorList>
            <person name="Goeker M."/>
        </authorList>
    </citation>
    <scope>NUCLEOTIDE SEQUENCE [LARGE SCALE GENOMIC DNA]</scope>
    <source>
        <strain evidence="3 4">DSM 235</strain>
    </source>
</reference>
<dbReference type="AlphaFoldDB" id="A0A495V886"/>
<gene>
    <name evidence="3" type="ORF">BDD21_1358</name>
</gene>
<dbReference type="InterPro" id="IPR026881">
    <property type="entry name" value="WYL_dom"/>
</dbReference>
<dbReference type="PANTHER" id="PTHR34580">
    <property type="match status" value="1"/>
</dbReference>
<organism evidence="3 4">
    <name type="scientific">Thiocapsa rosea</name>
    <dbReference type="NCBI Taxonomy" id="69360"/>
    <lineage>
        <taxon>Bacteria</taxon>
        <taxon>Pseudomonadati</taxon>
        <taxon>Pseudomonadota</taxon>
        <taxon>Gammaproteobacteria</taxon>
        <taxon>Chromatiales</taxon>
        <taxon>Chromatiaceae</taxon>
        <taxon>Thiocapsa</taxon>
    </lineage>
</organism>
<evidence type="ECO:0000259" key="1">
    <source>
        <dbReference type="Pfam" id="PF13280"/>
    </source>
</evidence>
<dbReference type="InterPro" id="IPR057727">
    <property type="entry name" value="WCX_dom"/>
</dbReference>
<sequence>MGMRHTLSYTRRMSAIHTTRIERLKRLEQLLPREVSSVDSAPDGARLLAILGDAYTAKSDTARLRKLQRDLDELVTDGRIEAVNPGGKPLRYRRLTDNVNDDPPVLQYALQQVRDLIAEYVPLRQLDRFWQRVLTEVEGPVLDRTRLRIVPDTLRLQPVELHPKVLSAAIEALAKGRALDITYRNAEDLCAPVRIHPQALLQRGPIPYLFALKNDEDAPVRLYALHRMVRAEVASDTPARAAAGFDLDQAIARGQADFGQGELIDLELRVRGYLATVLAACPLAPGQWFEDEPEGSMFDLRVSARVPSTGQLLRWLLGAGDNLEVLSPPDLRHVVAVQAGKMAAIYSDPSGASDAV</sequence>
<evidence type="ECO:0000259" key="2">
    <source>
        <dbReference type="Pfam" id="PF25583"/>
    </source>
</evidence>
<dbReference type="EMBL" id="RBXL01000001">
    <property type="protein sequence ID" value="RKT43988.1"/>
    <property type="molecule type" value="Genomic_DNA"/>
</dbReference>
<dbReference type="Pfam" id="PF25583">
    <property type="entry name" value="WCX"/>
    <property type="match status" value="1"/>
</dbReference>